<keyword evidence="2" id="KW-1133">Transmembrane helix</keyword>
<feature type="region of interest" description="Disordered" evidence="1">
    <location>
        <begin position="1"/>
        <end position="26"/>
    </location>
</feature>
<feature type="transmembrane region" description="Helical" evidence="2">
    <location>
        <begin position="45"/>
        <end position="63"/>
    </location>
</feature>
<feature type="compositionally biased region" description="Acidic residues" evidence="1">
    <location>
        <begin position="15"/>
        <end position="26"/>
    </location>
</feature>
<feature type="transmembrane region" description="Helical" evidence="2">
    <location>
        <begin position="121"/>
        <end position="141"/>
    </location>
</feature>
<evidence type="ECO:0000256" key="1">
    <source>
        <dbReference type="SAM" id="MobiDB-lite"/>
    </source>
</evidence>
<dbReference type="Proteomes" id="UP001324427">
    <property type="component" value="Unassembled WGS sequence"/>
</dbReference>
<evidence type="ECO:0000256" key="2">
    <source>
        <dbReference type="SAM" id="Phobius"/>
    </source>
</evidence>
<name>A0AAV9JVX3_9PEZI</name>
<evidence type="ECO:0000313" key="4">
    <source>
        <dbReference type="Proteomes" id="UP001324427"/>
    </source>
</evidence>
<sequence>MASTRMRQTFHYPSDEDNEPDELDEEHQEILISALQAEDAQKNALYRKSFLAIPTAGALYFLYTLCFHSRTPQQALLAILGLSSLACTAYFMQFMPLQAPQRKGKVPMYQLEAAKGPVEKYLVWLNAGLAGLLLLAAAVSWRKGAGEDAWREALPAMILAMTLFARQQLAPLDLEELQKAKYNYKGA</sequence>
<gene>
    <name evidence="3" type="ORF">LTR36_005185</name>
</gene>
<keyword evidence="4" id="KW-1185">Reference proteome</keyword>
<organism evidence="3 4">
    <name type="scientific">Oleoguttula mirabilis</name>
    <dbReference type="NCBI Taxonomy" id="1507867"/>
    <lineage>
        <taxon>Eukaryota</taxon>
        <taxon>Fungi</taxon>
        <taxon>Dikarya</taxon>
        <taxon>Ascomycota</taxon>
        <taxon>Pezizomycotina</taxon>
        <taxon>Dothideomycetes</taxon>
        <taxon>Dothideomycetidae</taxon>
        <taxon>Mycosphaerellales</taxon>
        <taxon>Teratosphaeriaceae</taxon>
        <taxon>Oleoguttula</taxon>
    </lineage>
</organism>
<accession>A0AAV9JVX3</accession>
<proteinExistence type="predicted"/>
<reference evidence="3 4" key="1">
    <citation type="submission" date="2021-11" db="EMBL/GenBank/DDBJ databases">
        <title>Black yeast isolated from Biological Soil Crust.</title>
        <authorList>
            <person name="Kurbessoian T."/>
        </authorList>
    </citation>
    <scope>NUCLEOTIDE SEQUENCE [LARGE SCALE GENOMIC DNA]</scope>
    <source>
        <strain evidence="3 4">CCFEE 5522</strain>
    </source>
</reference>
<feature type="transmembrane region" description="Helical" evidence="2">
    <location>
        <begin position="75"/>
        <end position="95"/>
    </location>
</feature>
<evidence type="ECO:0000313" key="3">
    <source>
        <dbReference type="EMBL" id="KAK4549884.1"/>
    </source>
</evidence>
<comment type="caution">
    <text evidence="3">The sequence shown here is derived from an EMBL/GenBank/DDBJ whole genome shotgun (WGS) entry which is preliminary data.</text>
</comment>
<protein>
    <submittedName>
        <fullName evidence="3">Uncharacterized protein</fullName>
    </submittedName>
</protein>
<dbReference type="AlphaFoldDB" id="A0AAV9JVX3"/>
<keyword evidence="2" id="KW-0472">Membrane</keyword>
<keyword evidence="2" id="KW-0812">Transmembrane</keyword>
<dbReference type="EMBL" id="JAVFHQ010000003">
    <property type="protein sequence ID" value="KAK4549884.1"/>
    <property type="molecule type" value="Genomic_DNA"/>
</dbReference>